<evidence type="ECO:0000313" key="5">
    <source>
        <dbReference type="EMBL" id="MDK9580782.1"/>
    </source>
</evidence>
<dbReference type="RefSeq" id="WP_066728776.1">
    <property type="nucleotide sequence ID" value="NZ_CAMPUK010000006.1"/>
</dbReference>
<dbReference type="PANTHER" id="PTHR34298:SF2">
    <property type="entry name" value="SEGREGATION AND CONDENSATION PROTEIN B"/>
    <property type="match status" value="1"/>
</dbReference>
<dbReference type="Proteomes" id="UP001225134">
    <property type="component" value="Unassembled WGS sequence"/>
</dbReference>
<accession>A0ABT7HL76</accession>
<dbReference type="InterPro" id="IPR005234">
    <property type="entry name" value="ScpB_csome_segregation"/>
</dbReference>
<organism evidence="5 6">
    <name type="scientific">Sneathia sanguinegens</name>
    <dbReference type="NCBI Taxonomy" id="40543"/>
    <lineage>
        <taxon>Bacteria</taxon>
        <taxon>Fusobacteriati</taxon>
        <taxon>Fusobacteriota</taxon>
        <taxon>Fusobacteriia</taxon>
        <taxon>Fusobacteriales</taxon>
        <taxon>Leptotrichiaceae</taxon>
        <taxon>Sneathia</taxon>
    </lineage>
</organism>
<dbReference type="InterPro" id="IPR036390">
    <property type="entry name" value="WH_DNA-bd_sf"/>
</dbReference>
<gene>
    <name evidence="5" type="primary">scpB</name>
    <name evidence="5" type="ORF">QQA45_04535</name>
</gene>
<keyword evidence="4" id="KW-0131">Cell cycle</keyword>
<sequence>MIDINREIEAIIFMSDKAIPIEELAIFFNKSLDEMRDILKKIKEDYEDRGINILISQAMVKLITNPLCGKAVTNFFSPTVKIKKLSKSSMETLTIIAFKGPITKSEIEEIKGVSVDGTIQTLLEKKLIYSSGVKKALGNPKLYEVTDNFYGYVGIESKEELFKMEKARWLNEYKGEKIEDK</sequence>
<protein>
    <submittedName>
        <fullName evidence="5">SMC-Scp complex subunit ScpB</fullName>
    </submittedName>
</protein>
<keyword evidence="1" id="KW-0963">Cytoplasm</keyword>
<dbReference type="SUPFAM" id="SSF46785">
    <property type="entry name" value="Winged helix' DNA-binding domain"/>
    <property type="match status" value="2"/>
</dbReference>
<proteinExistence type="predicted"/>
<keyword evidence="3" id="KW-0159">Chromosome partition</keyword>
<evidence type="ECO:0000256" key="2">
    <source>
        <dbReference type="ARBA" id="ARBA00022618"/>
    </source>
</evidence>
<dbReference type="InterPro" id="IPR036388">
    <property type="entry name" value="WH-like_DNA-bd_sf"/>
</dbReference>
<keyword evidence="6" id="KW-1185">Reference proteome</keyword>
<evidence type="ECO:0000256" key="4">
    <source>
        <dbReference type="ARBA" id="ARBA00023306"/>
    </source>
</evidence>
<evidence type="ECO:0000256" key="1">
    <source>
        <dbReference type="ARBA" id="ARBA00022490"/>
    </source>
</evidence>
<evidence type="ECO:0000313" key="6">
    <source>
        <dbReference type="Proteomes" id="UP001225134"/>
    </source>
</evidence>
<keyword evidence="2" id="KW-0132">Cell division</keyword>
<dbReference type="NCBIfam" id="TIGR00281">
    <property type="entry name" value="SMC-Scp complex subunit ScpB"/>
    <property type="match status" value="1"/>
</dbReference>
<dbReference type="Gene3D" id="1.10.10.10">
    <property type="entry name" value="Winged helix-like DNA-binding domain superfamily/Winged helix DNA-binding domain"/>
    <property type="match status" value="2"/>
</dbReference>
<reference evidence="5 6" key="1">
    <citation type="submission" date="2023-06" db="EMBL/GenBank/DDBJ databases">
        <title>Antibody response to the Sneathia vaginalis cytopathogenic toxin A during pregnancy.</title>
        <authorList>
            <person name="Mccoy Z.T."/>
            <person name="Serrano M.G."/>
            <person name="Spaine K."/>
            <person name="Edwards D.J."/>
            <person name="Buck G.A."/>
            <person name="Jefferson K."/>
        </authorList>
    </citation>
    <scope>NUCLEOTIDE SEQUENCE [LARGE SCALE GENOMIC DNA]</scope>
    <source>
        <strain evidence="5 6">CCUG 42621</strain>
    </source>
</reference>
<dbReference type="PIRSF" id="PIRSF019345">
    <property type="entry name" value="ScpB"/>
    <property type="match status" value="1"/>
</dbReference>
<evidence type="ECO:0000256" key="3">
    <source>
        <dbReference type="ARBA" id="ARBA00022829"/>
    </source>
</evidence>
<name>A0ABT7HL76_9FUSO</name>
<dbReference type="Pfam" id="PF04079">
    <property type="entry name" value="SMC_ScpB"/>
    <property type="match status" value="1"/>
</dbReference>
<comment type="caution">
    <text evidence="5">The sequence shown here is derived from an EMBL/GenBank/DDBJ whole genome shotgun (WGS) entry which is preliminary data.</text>
</comment>
<dbReference type="EMBL" id="JASSPP010000006">
    <property type="protein sequence ID" value="MDK9580782.1"/>
    <property type="molecule type" value="Genomic_DNA"/>
</dbReference>
<dbReference type="PANTHER" id="PTHR34298">
    <property type="entry name" value="SEGREGATION AND CONDENSATION PROTEIN B"/>
    <property type="match status" value="1"/>
</dbReference>